<feature type="coiled-coil region" evidence="1">
    <location>
        <begin position="403"/>
        <end position="430"/>
    </location>
</feature>
<gene>
    <name evidence="3" type="ORF">SAMN06273570_4137</name>
</gene>
<keyword evidence="4" id="KW-1185">Reference proteome</keyword>
<organism evidence="3 4">
    <name type="scientific">Candidatus Pantoea floridensis</name>
    <dbReference type="NCBI Taxonomy" id="1938870"/>
    <lineage>
        <taxon>Bacteria</taxon>
        <taxon>Pseudomonadati</taxon>
        <taxon>Pseudomonadota</taxon>
        <taxon>Gammaproteobacteria</taxon>
        <taxon>Enterobacterales</taxon>
        <taxon>Erwiniaceae</taxon>
        <taxon>Pantoea</taxon>
    </lineage>
</organism>
<dbReference type="EMBL" id="OCMY01000001">
    <property type="protein sequence ID" value="SOD39683.1"/>
    <property type="molecule type" value="Genomic_DNA"/>
</dbReference>
<proteinExistence type="predicted"/>
<dbReference type="OrthoDB" id="79849at2"/>
<evidence type="ECO:0000313" key="4">
    <source>
        <dbReference type="Proteomes" id="UP000219271"/>
    </source>
</evidence>
<keyword evidence="1" id="KW-0175">Coiled coil</keyword>
<reference evidence="4" key="1">
    <citation type="submission" date="2017-09" db="EMBL/GenBank/DDBJ databases">
        <authorList>
            <person name="Varghese N."/>
            <person name="Submissions S."/>
        </authorList>
    </citation>
    <scope>NUCLEOTIDE SEQUENCE [LARGE SCALE GENOMIC DNA]</scope>
    <source>
        <strain evidence="4">JKS000234</strain>
    </source>
</reference>
<evidence type="ECO:0000259" key="2">
    <source>
        <dbReference type="Pfam" id="PF09718"/>
    </source>
</evidence>
<accession>A0A286BZW1</accession>
<dbReference type="AlphaFoldDB" id="A0A286BZW1"/>
<evidence type="ECO:0000313" key="3">
    <source>
        <dbReference type="EMBL" id="SOD39683.1"/>
    </source>
</evidence>
<evidence type="ECO:0000256" key="1">
    <source>
        <dbReference type="SAM" id="Coils"/>
    </source>
</evidence>
<dbReference type="RefSeq" id="WP_097097462.1">
    <property type="nucleotide sequence ID" value="NZ_OCMY01000001.1"/>
</dbReference>
<dbReference type="Pfam" id="PF09718">
    <property type="entry name" value="Tape_meas_lam_C"/>
    <property type="match status" value="1"/>
</dbReference>
<feature type="domain" description="Bacteriophage tail tape measure C-terminal" evidence="2">
    <location>
        <begin position="537"/>
        <end position="610"/>
    </location>
</feature>
<dbReference type="InterPro" id="IPR006431">
    <property type="entry name" value="Phage_tape_meas_C"/>
</dbReference>
<dbReference type="Proteomes" id="UP000219271">
    <property type="component" value="Unassembled WGS sequence"/>
</dbReference>
<dbReference type="NCBIfam" id="TIGR01541">
    <property type="entry name" value="tape_meas_lam_C"/>
    <property type="match status" value="1"/>
</dbReference>
<sequence length="762" mass="80788">MAARSLGTLTIDLIAKVGGFVSGMTQAERSADKWRKNVKAAALDVGAALAGVAVAAGSAAAGIGSATLSLVKNTADQVAETDRWAKSLGVSTQNLLQWQYAAKQAGIAGDQISDIFKDINDKIGDAVLNKSGDAAQALDTLGLSATKLQKLSPDKILTEIGNALNQSNLSTAGKTNILESLVNDGSRLLPLLENNNKQLNTFKQAAKDYGIAPSEDQIQGLVKVSNFFRDLEGQVEGLKTQIAAGLAQVDLSPLQRGLDQLRTVFTDPTVLQGLTTLVGGVASLVADFGTIAARAAQFTTLLSQVGDRFKAGGYAAYNAQQNSGVNSLKLGNIALPTQPATVQQNLKLDKGDSNQAGQAAKQLASAYSNATLQYQRMIATINTSAQRSAQVTQLQTLNFNLQNGNLKNLNESQKNRLRDLATEVDRLNAVKKANQDNLTVQQFITNLQNQNQNARASNNINTSGFGLGDQEKQRLQDIINIRQDYLQQQQDLDNQRTRGDINDDVYNRETSALQQALQTRITDQQDYYKKIDALQSDWLNGAQTGFQNWVDSTGDISSAVESDISSAMSSALDNVNSALEGNTVSWKQWSVSVLQMIEKVAVQAAASNLFSGASGLLGSIGSGLSSLFSGTATANAKGGVYGAGLSAFSNSIVSTPTLFRFASGAGLMGEDGPEAIIPLQRASDGSLGVKASGLSSNSQSASGGVQVNISISDSGSQSTTNSADWRQFGNEIGRFVDERYKRNLARDLRDDGDIGRVVKGKR</sequence>
<name>A0A286BZW1_9GAMM</name>
<protein>
    <submittedName>
        <fullName evidence="3">Phage tail tape measure protein, lambda family</fullName>
    </submittedName>
</protein>